<evidence type="ECO:0000313" key="2">
    <source>
        <dbReference type="EMBL" id="KAK7612726.1"/>
    </source>
</evidence>
<dbReference type="PANTHER" id="PTHR43036">
    <property type="entry name" value="OSJNBB0011N17.9 PROTEIN"/>
    <property type="match status" value="1"/>
</dbReference>
<comment type="caution">
    <text evidence="2">The sequence shown here is derived from an EMBL/GenBank/DDBJ whole genome shotgun (WGS) entry which is preliminary data.</text>
</comment>
<keyword evidence="3" id="KW-1185">Reference proteome</keyword>
<proteinExistence type="predicted"/>
<organism evidence="2 3">
    <name type="scientific">Phyllosticta paracitricarpa</name>
    <dbReference type="NCBI Taxonomy" id="2016321"/>
    <lineage>
        <taxon>Eukaryota</taxon>
        <taxon>Fungi</taxon>
        <taxon>Dikarya</taxon>
        <taxon>Ascomycota</taxon>
        <taxon>Pezizomycotina</taxon>
        <taxon>Dothideomycetes</taxon>
        <taxon>Dothideomycetes incertae sedis</taxon>
        <taxon>Botryosphaeriales</taxon>
        <taxon>Phyllostictaceae</taxon>
        <taxon>Phyllosticta</taxon>
    </lineage>
</organism>
<evidence type="ECO:0000313" key="3">
    <source>
        <dbReference type="Proteomes" id="UP001367316"/>
    </source>
</evidence>
<sequence>MTSSNKNNVTAASNSSSSSSSTRAPLAVAPGWTLLAHKSRPPHASPAAWPYTPADFARMDESPDASFYMTPRFVTHIDDAAIERLRAYYTAVLPTRGRILDLCSSWLSHYPPIIARAVANGDLEVLGAGLNADELAANPILARRKGAVAAVDWPLVRDLNLEPDLSDVLHERDELLDAATCVVSVDYLTRPTDVLAGLRRRVKSGGVVHLVLSNRCFATKVVSRWLRVSEDERLDMVADYLAFSGWSRIEVLESKGSKTFMGFESDPLWVVRGVNEG</sequence>
<feature type="region of interest" description="Disordered" evidence="1">
    <location>
        <begin position="1"/>
        <end position="24"/>
    </location>
</feature>
<reference evidence="2 3" key="1">
    <citation type="submission" date="2024-04" db="EMBL/GenBank/DDBJ databases">
        <title>Phyllosticta paracitricarpa is synonymous to the EU quarantine fungus P. citricarpa based on phylogenomic analyses.</title>
        <authorList>
            <consortium name="Lawrence Berkeley National Laboratory"/>
            <person name="Van ingen-buijs V.A."/>
            <person name="Van westerhoven A.C."/>
            <person name="Haridas S."/>
            <person name="Skiadas P."/>
            <person name="Martin F."/>
            <person name="Groenewald J.Z."/>
            <person name="Crous P.W."/>
            <person name="Seidl M.F."/>
        </authorList>
    </citation>
    <scope>NUCLEOTIDE SEQUENCE [LARGE SCALE GENOMIC DNA]</scope>
    <source>
        <strain evidence="2 3">CBS 141358</strain>
    </source>
</reference>
<name>A0ABR1NC01_9PEZI</name>
<dbReference type="EMBL" id="JBBPBF010000009">
    <property type="protein sequence ID" value="KAK7612726.1"/>
    <property type="molecule type" value="Genomic_DNA"/>
</dbReference>
<dbReference type="Proteomes" id="UP001367316">
    <property type="component" value="Unassembled WGS sequence"/>
</dbReference>
<protein>
    <submittedName>
        <fullName evidence="2">Uncharacterized protein</fullName>
    </submittedName>
</protein>
<accession>A0ABR1NC01</accession>
<dbReference type="InterPro" id="IPR029063">
    <property type="entry name" value="SAM-dependent_MTases_sf"/>
</dbReference>
<dbReference type="Gene3D" id="3.40.50.150">
    <property type="entry name" value="Vaccinia Virus protein VP39"/>
    <property type="match status" value="1"/>
</dbReference>
<gene>
    <name evidence="2" type="ORF">JOL62DRAFT_610526</name>
</gene>
<evidence type="ECO:0000256" key="1">
    <source>
        <dbReference type="SAM" id="MobiDB-lite"/>
    </source>
</evidence>
<dbReference type="PANTHER" id="PTHR43036:SF2">
    <property type="entry name" value="OS04G0481300 PROTEIN"/>
    <property type="match status" value="1"/>
</dbReference>
<dbReference type="SUPFAM" id="SSF53335">
    <property type="entry name" value="S-adenosyl-L-methionine-dependent methyltransferases"/>
    <property type="match status" value="1"/>
</dbReference>